<organism evidence="1 2">
    <name type="scientific">Rhizoctonia solani</name>
    <dbReference type="NCBI Taxonomy" id="456999"/>
    <lineage>
        <taxon>Eukaryota</taxon>
        <taxon>Fungi</taxon>
        <taxon>Dikarya</taxon>
        <taxon>Basidiomycota</taxon>
        <taxon>Agaricomycotina</taxon>
        <taxon>Agaricomycetes</taxon>
        <taxon>Cantharellales</taxon>
        <taxon>Ceratobasidiaceae</taxon>
        <taxon>Rhizoctonia</taxon>
    </lineage>
</organism>
<evidence type="ECO:0000313" key="2">
    <source>
        <dbReference type="Proteomes" id="UP000663843"/>
    </source>
</evidence>
<proteinExistence type="predicted"/>
<gene>
    <name evidence="1" type="ORF">RDB_LOCUS58517</name>
</gene>
<sequence>MSSELLATDYAENCWELAVSASLRSVPTTECESLTQVSPIGKCFVLTNEPLPVQLAHLIPKCTKVKQTLTGSACIIYTNYLITVLLPGPPPRHRPSSPASRPSCATRKQDDFNLASKVRGWINGLIGPKLTKYLRTGPLPSAADSSHVDIKFIYHTLSNPFGESESSTTLDGSNSAASIVILAQVGNPIDQNLNSSLDLAEPDKHNSISGILGGSDLSGPWDPELRFKRVAKWIDKVECACGQNVKVGPGNHSSPDLKQYAAASLQSQLSSYDGLVPWSVPLPDLKERGVLSSNDQVEIANLPPLTRKLGSD</sequence>
<protein>
    <submittedName>
        <fullName evidence="1">Uncharacterized protein</fullName>
    </submittedName>
</protein>
<reference evidence="1" key="1">
    <citation type="submission" date="2021-01" db="EMBL/GenBank/DDBJ databases">
        <authorList>
            <person name="Kaushik A."/>
        </authorList>
    </citation>
    <scope>NUCLEOTIDE SEQUENCE</scope>
    <source>
        <strain evidence="1">AG2-2IIIB</strain>
    </source>
</reference>
<comment type="caution">
    <text evidence="1">The sequence shown here is derived from an EMBL/GenBank/DDBJ whole genome shotgun (WGS) entry which is preliminary data.</text>
</comment>
<dbReference type="EMBL" id="CAJMWT010001928">
    <property type="protein sequence ID" value="CAE6425981.1"/>
    <property type="molecule type" value="Genomic_DNA"/>
</dbReference>
<evidence type="ECO:0000313" key="1">
    <source>
        <dbReference type="EMBL" id="CAE6425981.1"/>
    </source>
</evidence>
<accession>A0A8H2XGE8</accession>
<dbReference type="AlphaFoldDB" id="A0A8H2XGE8"/>
<dbReference type="Proteomes" id="UP000663843">
    <property type="component" value="Unassembled WGS sequence"/>
</dbReference>
<name>A0A8H2XGE8_9AGAM</name>